<evidence type="ECO:0000313" key="1">
    <source>
        <dbReference type="EMBL" id="MFC4606251.1"/>
    </source>
</evidence>
<dbReference type="Proteomes" id="UP001595993">
    <property type="component" value="Unassembled WGS sequence"/>
</dbReference>
<dbReference type="EMBL" id="JBHSFE010000002">
    <property type="protein sequence ID" value="MFC4606251.1"/>
    <property type="molecule type" value="Genomic_DNA"/>
</dbReference>
<dbReference type="RefSeq" id="WP_381190405.1">
    <property type="nucleotide sequence ID" value="NZ_JBHSFE010000002.1"/>
</dbReference>
<name>A0ABV9FWA5_9ACTN</name>
<proteinExistence type="predicted"/>
<sequence>MGVAMCVGNGDDLTVDTVQAVVENGARQTALTTVANLKAAGIPYHFVDGSTWPEGRTGKHAQQASLQADMDDFVSLIMKRLRHP</sequence>
<comment type="caution">
    <text evidence="1">The sequence shown here is derived from an EMBL/GenBank/DDBJ whole genome shotgun (WGS) entry which is preliminary data.</text>
</comment>
<protein>
    <submittedName>
        <fullName evidence="1">Uncharacterized protein</fullName>
    </submittedName>
</protein>
<evidence type="ECO:0000313" key="2">
    <source>
        <dbReference type="Proteomes" id="UP001595993"/>
    </source>
</evidence>
<keyword evidence="2" id="KW-1185">Reference proteome</keyword>
<gene>
    <name evidence="1" type="ORF">ACFO9E_00175</name>
</gene>
<reference evidence="2" key="1">
    <citation type="journal article" date="2019" name="Int. J. Syst. Evol. Microbiol.">
        <title>The Global Catalogue of Microorganisms (GCM) 10K type strain sequencing project: providing services to taxonomists for standard genome sequencing and annotation.</title>
        <authorList>
            <consortium name="The Broad Institute Genomics Platform"/>
            <consortium name="The Broad Institute Genome Sequencing Center for Infectious Disease"/>
            <person name="Wu L."/>
            <person name="Ma J."/>
        </authorList>
    </citation>
    <scope>NUCLEOTIDE SEQUENCE [LARGE SCALE GENOMIC DNA]</scope>
    <source>
        <strain evidence="2">CGMCC 4.7139</strain>
    </source>
</reference>
<organism evidence="1 2">
    <name type="scientific">Streptomyces maoxianensis</name>
    <dbReference type="NCBI Taxonomy" id="1459942"/>
    <lineage>
        <taxon>Bacteria</taxon>
        <taxon>Bacillati</taxon>
        <taxon>Actinomycetota</taxon>
        <taxon>Actinomycetes</taxon>
        <taxon>Kitasatosporales</taxon>
        <taxon>Streptomycetaceae</taxon>
        <taxon>Streptomyces</taxon>
    </lineage>
</organism>
<accession>A0ABV9FWA5</accession>